<dbReference type="AlphaFoldDB" id="A0A7E4W4G6"/>
<name>A0A7E4W4G6_PANRE</name>
<dbReference type="WBParaSite" id="Pan_g7419.t1">
    <property type="protein sequence ID" value="Pan_g7419.t1"/>
    <property type="gene ID" value="Pan_g7419"/>
</dbReference>
<keyword evidence="2" id="KW-1185">Reference proteome</keyword>
<proteinExistence type="predicted"/>
<feature type="coiled-coil region" evidence="1">
    <location>
        <begin position="8"/>
        <end position="69"/>
    </location>
</feature>
<sequence length="214" mass="25268">MSKVNEKFELLSEKFANAIKELAEAKRDVDECITLQSGENSQKLCCHESEDHRAELNKLRYDNAELIKKEKDDKVMMIKACNNFDELQRRHDKVLQNYHAHKTMNQALKNTIDQLQLRYKEKLDEFRSFENERSKWRHEVEELENQLQVAEDRCLRLEVNQNALTVKHEQALAAKEAQITELQNSLDNLKIKSENDLRAIVEEATRIYENIINL</sequence>
<dbReference type="Proteomes" id="UP000492821">
    <property type="component" value="Unassembled WGS sequence"/>
</dbReference>
<reference evidence="2" key="1">
    <citation type="journal article" date="2013" name="Genetics">
        <title>The draft genome and transcriptome of Panagrellus redivivus are shaped by the harsh demands of a free-living lifestyle.</title>
        <authorList>
            <person name="Srinivasan J."/>
            <person name="Dillman A.R."/>
            <person name="Macchietto M.G."/>
            <person name="Heikkinen L."/>
            <person name="Lakso M."/>
            <person name="Fracchia K.M."/>
            <person name="Antoshechkin I."/>
            <person name="Mortazavi A."/>
            <person name="Wong G."/>
            <person name="Sternberg P.W."/>
        </authorList>
    </citation>
    <scope>NUCLEOTIDE SEQUENCE [LARGE SCALE GENOMIC DNA]</scope>
    <source>
        <strain evidence="2">MT8872</strain>
    </source>
</reference>
<protein>
    <submittedName>
        <fullName evidence="3">TACC_C domain-containing protein</fullName>
    </submittedName>
</protein>
<evidence type="ECO:0000256" key="1">
    <source>
        <dbReference type="SAM" id="Coils"/>
    </source>
</evidence>
<reference evidence="3" key="2">
    <citation type="submission" date="2020-10" db="UniProtKB">
        <authorList>
            <consortium name="WormBaseParasite"/>
        </authorList>
    </citation>
    <scope>IDENTIFICATION</scope>
</reference>
<keyword evidence="1" id="KW-0175">Coiled coil</keyword>
<evidence type="ECO:0000313" key="2">
    <source>
        <dbReference type="Proteomes" id="UP000492821"/>
    </source>
</evidence>
<organism evidence="2 3">
    <name type="scientific">Panagrellus redivivus</name>
    <name type="common">Microworm</name>
    <dbReference type="NCBI Taxonomy" id="6233"/>
    <lineage>
        <taxon>Eukaryota</taxon>
        <taxon>Metazoa</taxon>
        <taxon>Ecdysozoa</taxon>
        <taxon>Nematoda</taxon>
        <taxon>Chromadorea</taxon>
        <taxon>Rhabditida</taxon>
        <taxon>Tylenchina</taxon>
        <taxon>Panagrolaimomorpha</taxon>
        <taxon>Panagrolaimoidea</taxon>
        <taxon>Panagrolaimidae</taxon>
        <taxon>Panagrellus</taxon>
    </lineage>
</organism>
<accession>A0A7E4W4G6</accession>
<feature type="coiled-coil region" evidence="1">
    <location>
        <begin position="98"/>
        <end position="192"/>
    </location>
</feature>
<evidence type="ECO:0000313" key="3">
    <source>
        <dbReference type="WBParaSite" id="Pan_g7419.t1"/>
    </source>
</evidence>